<comment type="caution">
    <text evidence="2">The sequence shown here is derived from an EMBL/GenBank/DDBJ whole genome shotgun (WGS) entry which is preliminary data.</text>
</comment>
<evidence type="ECO:0000313" key="3">
    <source>
        <dbReference type="Proteomes" id="UP000663872"/>
    </source>
</evidence>
<evidence type="ECO:0000313" key="2">
    <source>
        <dbReference type="EMBL" id="CAF3508614.1"/>
    </source>
</evidence>
<keyword evidence="1" id="KW-1133">Transmembrane helix</keyword>
<reference evidence="2" key="1">
    <citation type="submission" date="2021-02" db="EMBL/GenBank/DDBJ databases">
        <authorList>
            <person name="Nowell W R."/>
        </authorList>
    </citation>
    <scope>NUCLEOTIDE SEQUENCE</scope>
</reference>
<gene>
    <name evidence="2" type="ORF">GRG538_LOCUS18052</name>
</gene>
<dbReference type="Proteomes" id="UP000663872">
    <property type="component" value="Unassembled WGS sequence"/>
</dbReference>
<dbReference type="EMBL" id="CAJNYT010002961">
    <property type="protein sequence ID" value="CAF3508614.1"/>
    <property type="molecule type" value="Genomic_DNA"/>
</dbReference>
<proteinExistence type="predicted"/>
<name>A0A818HRZ5_9BILA</name>
<keyword evidence="1" id="KW-0472">Membrane</keyword>
<organism evidence="2 3">
    <name type="scientific">Rotaria socialis</name>
    <dbReference type="NCBI Taxonomy" id="392032"/>
    <lineage>
        <taxon>Eukaryota</taxon>
        <taxon>Metazoa</taxon>
        <taxon>Spiralia</taxon>
        <taxon>Gnathifera</taxon>
        <taxon>Rotifera</taxon>
        <taxon>Eurotatoria</taxon>
        <taxon>Bdelloidea</taxon>
        <taxon>Philodinida</taxon>
        <taxon>Philodinidae</taxon>
        <taxon>Rotaria</taxon>
    </lineage>
</organism>
<accession>A0A818HRZ5</accession>
<evidence type="ECO:0000256" key="1">
    <source>
        <dbReference type="SAM" id="Phobius"/>
    </source>
</evidence>
<sequence>MIFKRSTILSNFNFRSFRRPTTAVSRSPTQYYKVLREKDCTIFLKQDTFCEKLKDALVADFLVQTQILNGADNRSEENVAYTIVLSGSQLPKVTQAYDALDLLLTTSLKIKFVDKNIGTIEIEVFIFVTLLIIYMAGFWVCKPEAAHIIQTYANQANITCYCDASEYVGLKIYYFSSTMVSLKSLCTTEVIIDDIITRKFLSTKIQIPKSLDAISANEYVSELETFSVQSCDKNIARILLIKQEDHLLIFGLVDSVEQLIAENEKIKQDLSIAPAKHDLTDYQVCLNNEIDCFE</sequence>
<feature type="transmembrane region" description="Helical" evidence="1">
    <location>
        <begin position="120"/>
        <end position="140"/>
    </location>
</feature>
<dbReference type="AlphaFoldDB" id="A0A818HRZ5"/>
<protein>
    <submittedName>
        <fullName evidence="2">Uncharacterized protein</fullName>
    </submittedName>
</protein>
<keyword evidence="1" id="KW-0812">Transmembrane</keyword>